<reference evidence="2 3" key="1">
    <citation type="journal article" date="2016" name="Genome Biol. Evol.">
        <title>Divergent and convergent evolution of fungal pathogenicity.</title>
        <authorList>
            <person name="Shang Y."/>
            <person name="Xiao G."/>
            <person name="Zheng P."/>
            <person name="Cen K."/>
            <person name="Zhan S."/>
            <person name="Wang C."/>
        </authorList>
    </citation>
    <scope>NUCLEOTIDE SEQUENCE [LARGE SCALE GENOMIC DNA]</scope>
    <source>
        <strain evidence="2 3">RCEF 4871</strain>
    </source>
</reference>
<dbReference type="AlphaFoldDB" id="A0A167FBX2"/>
<feature type="region of interest" description="Disordered" evidence="1">
    <location>
        <begin position="1"/>
        <end position="60"/>
    </location>
</feature>
<comment type="caution">
    <text evidence="2">The sequence shown here is derived from an EMBL/GenBank/DDBJ whole genome shotgun (WGS) entry which is preliminary data.</text>
</comment>
<organism evidence="2 3">
    <name type="scientific">Metarhizium rileyi (strain RCEF 4871)</name>
    <name type="common">Nomuraea rileyi</name>
    <dbReference type="NCBI Taxonomy" id="1649241"/>
    <lineage>
        <taxon>Eukaryota</taxon>
        <taxon>Fungi</taxon>
        <taxon>Dikarya</taxon>
        <taxon>Ascomycota</taxon>
        <taxon>Pezizomycotina</taxon>
        <taxon>Sordariomycetes</taxon>
        <taxon>Hypocreomycetidae</taxon>
        <taxon>Hypocreales</taxon>
        <taxon>Clavicipitaceae</taxon>
        <taxon>Metarhizium</taxon>
    </lineage>
</organism>
<dbReference type="STRING" id="1081105.A0A167FBX2"/>
<proteinExistence type="predicted"/>
<accession>A0A167FBX2</accession>
<protein>
    <submittedName>
        <fullName evidence="2">Uncharacterized protein</fullName>
    </submittedName>
</protein>
<evidence type="ECO:0000256" key="1">
    <source>
        <dbReference type="SAM" id="MobiDB-lite"/>
    </source>
</evidence>
<dbReference type="OrthoDB" id="4951966at2759"/>
<feature type="compositionally biased region" description="Acidic residues" evidence="1">
    <location>
        <begin position="30"/>
        <end position="41"/>
    </location>
</feature>
<evidence type="ECO:0000313" key="3">
    <source>
        <dbReference type="Proteomes" id="UP000243498"/>
    </source>
</evidence>
<name>A0A167FBX2_METRR</name>
<keyword evidence="3" id="KW-1185">Reference proteome</keyword>
<dbReference type="Proteomes" id="UP000243498">
    <property type="component" value="Unassembled WGS sequence"/>
</dbReference>
<dbReference type="EMBL" id="AZHC01000009">
    <property type="protein sequence ID" value="OAA45054.1"/>
    <property type="molecule type" value="Genomic_DNA"/>
</dbReference>
<sequence length="212" mass="23699">MSEFLRVTRSSAANPPAPKEPNYDPAATEQDGETSGGEEETQGMSQTARPPEPEAEDEEMALDRSIAKLLRVHQKKQQLADLRKALDFVPIPSPPSVPAVLGNSSTNSDVAAYYPRYSMVIAQLKAPSYKGETYESLLSFLLDLNVAFFLDRHNFMDDASKVAYASSCLVEDAKRQWIRHAADDGYIDYSKHTWLGFVKWLKDETIDEDASY</sequence>
<gene>
    <name evidence="2" type="ORF">NOR_03808</name>
</gene>
<evidence type="ECO:0000313" key="2">
    <source>
        <dbReference type="EMBL" id="OAA45054.1"/>
    </source>
</evidence>